<reference evidence="2 3" key="1">
    <citation type="journal article" date="2018" name="Evol. Lett.">
        <title>Horizontal gene cluster transfer increased hallucinogenic mushroom diversity.</title>
        <authorList>
            <person name="Reynolds H.T."/>
            <person name="Vijayakumar V."/>
            <person name="Gluck-Thaler E."/>
            <person name="Korotkin H.B."/>
            <person name="Matheny P.B."/>
            <person name="Slot J.C."/>
        </authorList>
    </citation>
    <scope>NUCLEOTIDE SEQUENCE [LARGE SCALE GENOMIC DNA]</scope>
    <source>
        <strain evidence="2 3">2629</strain>
    </source>
</reference>
<sequence>MSNAQRTPNPTEEVAHITSPRIIERPLMTFFFTDKDKAHFKHTERYMRELRQDIYKEQKETKVLNAALQVQRDQIHALSLKNESAKEESQSLDLEYNLLSATHRDLAHRIQEVMKQTDNAKRLRLSVSDALSPAQLPDVERTSDGPSMISNAHEGILQLKKKIEILSSDVRALNLDLHHEQ</sequence>
<dbReference type="InParanoid" id="A0A409WYK9"/>
<name>A0A409WYK9_9AGAR</name>
<keyword evidence="1" id="KW-0175">Coiled coil</keyword>
<accession>A0A409WYK9</accession>
<dbReference type="EMBL" id="NHTK01005015">
    <property type="protein sequence ID" value="PPQ83579.1"/>
    <property type="molecule type" value="Genomic_DNA"/>
</dbReference>
<feature type="coiled-coil region" evidence="1">
    <location>
        <begin position="68"/>
        <end position="95"/>
    </location>
</feature>
<dbReference type="AlphaFoldDB" id="A0A409WYK9"/>
<evidence type="ECO:0000256" key="1">
    <source>
        <dbReference type="SAM" id="Coils"/>
    </source>
</evidence>
<gene>
    <name evidence="2" type="ORF">CVT24_004803</name>
</gene>
<proteinExistence type="predicted"/>
<comment type="caution">
    <text evidence="2">The sequence shown here is derived from an EMBL/GenBank/DDBJ whole genome shotgun (WGS) entry which is preliminary data.</text>
</comment>
<evidence type="ECO:0000313" key="2">
    <source>
        <dbReference type="EMBL" id="PPQ83579.1"/>
    </source>
</evidence>
<evidence type="ECO:0000313" key="3">
    <source>
        <dbReference type="Proteomes" id="UP000284842"/>
    </source>
</evidence>
<organism evidence="2 3">
    <name type="scientific">Panaeolus cyanescens</name>
    <dbReference type="NCBI Taxonomy" id="181874"/>
    <lineage>
        <taxon>Eukaryota</taxon>
        <taxon>Fungi</taxon>
        <taxon>Dikarya</taxon>
        <taxon>Basidiomycota</taxon>
        <taxon>Agaricomycotina</taxon>
        <taxon>Agaricomycetes</taxon>
        <taxon>Agaricomycetidae</taxon>
        <taxon>Agaricales</taxon>
        <taxon>Agaricineae</taxon>
        <taxon>Galeropsidaceae</taxon>
        <taxon>Panaeolus</taxon>
    </lineage>
</organism>
<dbReference type="Proteomes" id="UP000284842">
    <property type="component" value="Unassembled WGS sequence"/>
</dbReference>
<protein>
    <submittedName>
        <fullName evidence="2">Uncharacterized protein</fullName>
    </submittedName>
</protein>
<keyword evidence="3" id="KW-1185">Reference proteome</keyword>